<evidence type="ECO:0000313" key="1">
    <source>
        <dbReference type="EMBL" id="KAI3667082.1"/>
    </source>
</evidence>
<accession>A0ACB8XIK5</accession>
<evidence type="ECO:0000313" key="2">
    <source>
        <dbReference type="Proteomes" id="UP001055879"/>
    </source>
</evidence>
<sequence length="200" mass="23087">MKERHDLNIQQPFPDSEEGTPTKEKVEVKKEETLAQKIGAVKRKKSIATKTKAKIQRTEEGEKEQSSERLEVKSSRPIVAPSVEQQKQAEQVETQEKGQEQTSQQPSEQSRPYDEQCDLYKTVTDEEPVKVDPISVEAPEIIHWDTLVDKRTEYIRIKRMGEKYEVYSTWGKIIRSCSRTDLEEMYKVGLNLYGDLLKGA</sequence>
<comment type="caution">
    <text evidence="1">The sequence shown here is derived from an EMBL/GenBank/DDBJ whole genome shotgun (WGS) entry which is preliminary data.</text>
</comment>
<reference evidence="1 2" key="2">
    <citation type="journal article" date="2022" name="Mol. Ecol. Resour.">
        <title>The genomes of chicory, endive, great burdock and yacon provide insights into Asteraceae paleo-polyploidization history and plant inulin production.</title>
        <authorList>
            <person name="Fan W."/>
            <person name="Wang S."/>
            <person name="Wang H."/>
            <person name="Wang A."/>
            <person name="Jiang F."/>
            <person name="Liu H."/>
            <person name="Zhao H."/>
            <person name="Xu D."/>
            <person name="Zhang Y."/>
        </authorList>
    </citation>
    <scope>NUCLEOTIDE SEQUENCE [LARGE SCALE GENOMIC DNA]</scope>
    <source>
        <strain evidence="2">cv. Niubang</strain>
    </source>
</reference>
<dbReference type="Proteomes" id="UP001055879">
    <property type="component" value="Linkage Group LG17"/>
</dbReference>
<reference evidence="2" key="1">
    <citation type="journal article" date="2022" name="Mol. Ecol. Resour.">
        <title>The genomes of chicory, endive, great burdock and yacon provide insights into Asteraceae palaeo-polyploidization history and plant inulin production.</title>
        <authorList>
            <person name="Fan W."/>
            <person name="Wang S."/>
            <person name="Wang H."/>
            <person name="Wang A."/>
            <person name="Jiang F."/>
            <person name="Liu H."/>
            <person name="Zhao H."/>
            <person name="Xu D."/>
            <person name="Zhang Y."/>
        </authorList>
    </citation>
    <scope>NUCLEOTIDE SEQUENCE [LARGE SCALE GENOMIC DNA]</scope>
    <source>
        <strain evidence="2">cv. Niubang</strain>
    </source>
</reference>
<dbReference type="EMBL" id="CM042063">
    <property type="protein sequence ID" value="KAI3667082.1"/>
    <property type="molecule type" value="Genomic_DNA"/>
</dbReference>
<keyword evidence="2" id="KW-1185">Reference proteome</keyword>
<proteinExistence type="predicted"/>
<gene>
    <name evidence="1" type="ORF">L6452_42127</name>
</gene>
<name>A0ACB8XIK5_ARCLA</name>
<protein>
    <submittedName>
        <fullName evidence="1">Uncharacterized protein</fullName>
    </submittedName>
</protein>
<organism evidence="1 2">
    <name type="scientific">Arctium lappa</name>
    <name type="common">Greater burdock</name>
    <name type="synonym">Lappa major</name>
    <dbReference type="NCBI Taxonomy" id="4217"/>
    <lineage>
        <taxon>Eukaryota</taxon>
        <taxon>Viridiplantae</taxon>
        <taxon>Streptophyta</taxon>
        <taxon>Embryophyta</taxon>
        <taxon>Tracheophyta</taxon>
        <taxon>Spermatophyta</taxon>
        <taxon>Magnoliopsida</taxon>
        <taxon>eudicotyledons</taxon>
        <taxon>Gunneridae</taxon>
        <taxon>Pentapetalae</taxon>
        <taxon>asterids</taxon>
        <taxon>campanulids</taxon>
        <taxon>Asterales</taxon>
        <taxon>Asteraceae</taxon>
        <taxon>Carduoideae</taxon>
        <taxon>Cardueae</taxon>
        <taxon>Arctiinae</taxon>
        <taxon>Arctium</taxon>
    </lineage>
</organism>